<dbReference type="PRINTS" id="PR00420">
    <property type="entry name" value="RNGMNOXGNASE"/>
</dbReference>
<feature type="domain" description="FAD-binding" evidence="3">
    <location>
        <begin position="298"/>
        <end position="360"/>
    </location>
</feature>
<organism evidence="4 5">
    <name type="scientific">Streptosporangium lutulentum</name>
    <dbReference type="NCBI Taxonomy" id="1461250"/>
    <lineage>
        <taxon>Bacteria</taxon>
        <taxon>Bacillati</taxon>
        <taxon>Actinomycetota</taxon>
        <taxon>Actinomycetes</taxon>
        <taxon>Streptosporangiales</taxon>
        <taxon>Streptosporangiaceae</taxon>
        <taxon>Streptosporangium</taxon>
    </lineage>
</organism>
<evidence type="ECO:0000313" key="5">
    <source>
        <dbReference type="Proteomes" id="UP001225356"/>
    </source>
</evidence>
<dbReference type="Proteomes" id="UP001225356">
    <property type="component" value="Unassembled WGS sequence"/>
</dbReference>
<feature type="domain" description="FAD-binding" evidence="3">
    <location>
        <begin position="2"/>
        <end position="174"/>
    </location>
</feature>
<sequence>MRVLIVGGGIGGLTTALSLHAAGVDCLIVESAVELRPLGVGINLQPHAVRELTELGLGDELAKIGVPTTYQTYADRFGGAILSLPRGRFAGYRWPQYSIHRGELQMLLLAAVRERLGAGAVRTGVSLEDFEQDETGTAGVTVALRDVRTGEHLKETADVLVGADGIHSTVRARLHPGDGPLMWNGIRMWRGMAEGDPFLDGATLLVAGSNRTVKFVVYPISAEARSRGRSLINWVAEVAIAEPGPVPAADWSRPGRLEDVLPHFHDWRVPYLDVPALISDSERILEYPMVDKDPLPWWGTGRVTLLGDAAHPMYPVGANGGSQAVLDARVLARELAGAADPAAGLAAYEQERRTVTTELVLTHRELPMEETIALVAERAPEGFDDIADVLTPKELADMAAAQQRTTDMDIKALNDRSSWNVAYQT</sequence>
<protein>
    <submittedName>
        <fullName evidence="4">2-polyprenyl-6-methoxyphenol hydroxylase-like FAD-dependent oxidoreductase</fullName>
    </submittedName>
</protein>
<evidence type="ECO:0000256" key="2">
    <source>
        <dbReference type="ARBA" id="ARBA00023033"/>
    </source>
</evidence>
<evidence type="ECO:0000259" key="3">
    <source>
        <dbReference type="Pfam" id="PF01494"/>
    </source>
</evidence>
<keyword evidence="5" id="KW-1185">Reference proteome</keyword>
<dbReference type="SUPFAM" id="SSF51905">
    <property type="entry name" value="FAD/NAD(P)-binding domain"/>
    <property type="match status" value="1"/>
</dbReference>
<reference evidence="4 5" key="1">
    <citation type="submission" date="2023-07" db="EMBL/GenBank/DDBJ databases">
        <title>Sequencing the genomes of 1000 actinobacteria strains.</title>
        <authorList>
            <person name="Klenk H.-P."/>
        </authorList>
    </citation>
    <scope>NUCLEOTIDE SEQUENCE [LARGE SCALE GENOMIC DNA]</scope>
    <source>
        <strain evidence="4 5">DSM 46740</strain>
    </source>
</reference>
<dbReference type="InterPro" id="IPR036188">
    <property type="entry name" value="FAD/NAD-bd_sf"/>
</dbReference>
<dbReference type="EMBL" id="JAUSQU010000001">
    <property type="protein sequence ID" value="MDP9846048.1"/>
    <property type="molecule type" value="Genomic_DNA"/>
</dbReference>
<name>A0ABT9QIB2_9ACTN</name>
<dbReference type="RefSeq" id="WP_307562180.1">
    <property type="nucleotide sequence ID" value="NZ_JAUSQU010000001.1"/>
</dbReference>
<dbReference type="Pfam" id="PF01494">
    <property type="entry name" value="FAD_binding_3"/>
    <property type="match status" value="2"/>
</dbReference>
<accession>A0ABT9QIB2</accession>
<gene>
    <name evidence="4" type="ORF">J2853_005259</name>
</gene>
<dbReference type="PANTHER" id="PTHR13789:SF268">
    <property type="entry name" value="5-METHYLPHENAZINE-1-CARBOXYLATE 1-MONOOXYGENASE"/>
    <property type="match status" value="1"/>
</dbReference>
<dbReference type="SUPFAM" id="SSF54373">
    <property type="entry name" value="FAD-linked reductases, C-terminal domain"/>
    <property type="match status" value="1"/>
</dbReference>
<evidence type="ECO:0000256" key="1">
    <source>
        <dbReference type="ARBA" id="ARBA00023002"/>
    </source>
</evidence>
<dbReference type="Gene3D" id="3.30.9.30">
    <property type="match status" value="1"/>
</dbReference>
<dbReference type="PANTHER" id="PTHR13789">
    <property type="entry name" value="MONOOXYGENASE"/>
    <property type="match status" value="1"/>
</dbReference>
<comment type="caution">
    <text evidence="4">The sequence shown here is derived from an EMBL/GenBank/DDBJ whole genome shotgun (WGS) entry which is preliminary data.</text>
</comment>
<dbReference type="InterPro" id="IPR002938">
    <property type="entry name" value="FAD-bd"/>
</dbReference>
<proteinExistence type="predicted"/>
<dbReference type="Gene3D" id="3.50.50.60">
    <property type="entry name" value="FAD/NAD(P)-binding domain"/>
    <property type="match status" value="1"/>
</dbReference>
<keyword evidence="2" id="KW-0503">Monooxygenase</keyword>
<dbReference type="NCBIfam" id="NF005720">
    <property type="entry name" value="PRK07538.1"/>
    <property type="match status" value="1"/>
</dbReference>
<evidence type="ECO:0000313" key="4">
    <source>
        <dbReference type="EMBL" id="MDP9846048.1"/>
    </source>
</evidence>
<dbReference type="InterPro" id="IPR050493">
    <property type="entry name" value="FAD-dep_Monooxygenase_BioMet"/>
</dbReference>
<keyword evidence="1" id="KW-0560">Oxidoreductase</keyword>